<feature type="compositionally biased region" description="Low complexity" evidence="1">
    <location>
        <begin position="14"/>
        <end position="37"/>
    </location>
</feature>
<feature type="region of interest" description="Disordered" evidence="1">
    <location>
        <begin position="168"/>
        <end position="187"/>
    </location>
</feature>
<comment type="caution">
    <text evidence="2">The sequence shown here is derived from an EMBL/GenBank/DDBJ whole genome shotgun (WGS) entry which is preliminary data.</text>
</comment>
<evidence type="ECO:0000313" key="3">
    <source>
        <dbReference type="Proteomes" id="UP000447873"/>
    </source>
</evidence>
<gene>
    <name evidence="2" type="ORF">EG328_000250</name>
</gene>
<reference evidence="2 3" key="1">
    <citation type="submission" date="2018-12" db="EMBL/GenBank/DDBJ databases">
        <title>Venturia inaequalis Genome Resource.</title>
        <authorList>
            <person name="Lichtner F.J."/>
        </authorList>
    </citation>
    <scope>NUCLEOTIDE SEQUENCE [LARGE SCALE GENOMIC DNA]</scope>
    <source>
        <strain evidence="2 3">120213</strain>
    </source>
</reference>
<feature type="compositionally biased region" description="Pro residues" evidence="1">
    <location>
        <begin position="50"/>
        <end position="59"/>
    </location>
</feature>
<feature type="compositionally biased region" description="Acidic residues" evidence="1">
    <location>
        <begin position="611"/>
        <end position="621"/>
    </location>
</feature>
<dbReference type="AlphaFoldDB" id="A0A8H3YZZ6"/>
<sequence length="628" mass="68321">MGCTSSKPAHQEQALAARAIAALPTSSSTSSTSSTSSFTITQEAQQHQQQPPPPHPASIPPLSDSPFLLLPRELRQKILFLTLDLRAEIHASATRRTIHTFVSTPGLLGCGGRMVCQDVVIGQFNPTPVRAWANTLRRVCTALGEEMKFVEAGWRKIGREEEFELGNLSINDSRRNPGPGASTGSADQFHFLGSELGKIPLKTPAVTQAQEHPLARPTHSTSMDPSWATFLLMAPAVQSNAYHHERFGTLLIDIPCQPLPTSIAPAQPTISSLNNLPPGRTPPDTQSAHFSRRLWASTTSTRATKEPQASLPTERAVHCERSTTFRLSSIAASACPPTLPPSRTIFLRCDNLLVRASIGAANTVRTLSAYILAHASYTDRVGSRNTSGIQTLQDHHQIPRDASMPPHDRVQAMTLTSADTTAIPPPKGLTYNPDLAAALDKHIFSKKPLPTALNTHFFGKKHIPAAEIMTPVDSEENQAYRSRLAQMNQRLASDPAAMASTASTVVNGTAAASAWLPKTAMVKPRKSAIVPRGKHFFGNPMVATHATLEGLGQTVNGEYVNIPGRYQGYGTRIPYASFVDQYVKPIEEVEYENPVSYLTQDDDALFRDDDAEKEEGEEEENSEVHTSY</sequence>
<proteinExistence type="predicted"/>
<organism evidence="2 3">
    <name type="scientific">Venturia inaequalis</name>
    <name type="common">Apple scab fungus</name>
    <dbReference type="NCBI Taxonomy" id="5025"/>
    <lineage>
        <taxon>Eukaryota</taxon>
        <taxon>Fungi</taxon>
        <taxon>Dikarya</taxon>
        <taxon>Ascomycota</taxon>
        <taxon>Pezizomycotina</taxon>
        <taxon>Dothideomycetes</taxon>
        <taxon>Pleosporomycetidae</taxon>
        <taxon>Venturiales</taxon>
        <taxon>Venturiaceae</taxon>
        <taxon>Venturia</taxon>
    </lineage>
</organism>
<feature type="region of interest" description="Disordered" evidence="1">
    <location>
        <begin position="599"/>
        <end position="628"/>
    </location>
</feature>
<dbReference type="EMBL" id="WNWS01000102">
    <property type="protein sequence ID" value="KAE9980515.1"/>
    <property type="molecule type" value="Genomic_DNA"/>
</dbReference>
<evidence type="ECO:0000256" key="1">
    <source>
        <dbReference type="SAM" id="MobiDB-lite"/>
    </source>
</evidence>
<accession>A0A8H3YZZ6</accession>
<name>A0A8H3YZZ6_VENIN</name>
<protein>
    <submittedName>
        <fullName evidence="2">Uncharacterized protein</fullName>
    </submittedName>
</protein>
<feature type="region of interest" description="Disordered" evidence="1">
    <location>
        <begin position="1"/>
        <end position="62"/>
    </location>
</feature>
<evidence type="ECO:0000313" key="2">
    <source>
        <dbReference type="EMBL" id="KAE9980515.1"/>
    </source>
</evidence>
<dbReference type="Proteomes" id="UP000447873">
    <property type="component" value="Unassembled WGS sequence"/>
</dbReference>